<comment type="caution">
    <text evidence="2">The sequence shown here is derived from an EMBL/GenBank/DDBJ whole genome shotgun (WGS) entry which is preliminary data.</text>
</comment>
<feature type="non-terminal residue" evidence="2">
    <location>
        <position position="63"/>
    </location>
</feature>
<evidence type="ECO:0000256" key="1">
    <source>
        <dbReference type="SAM" id="MobiDB-lite"/>
    </source>
</evidence>
<feature type="compositionally biased region" description="Basic and acidic residues" evidence="1">
    <location>
        <begin position="45"/>
        <end position="63"/>
    </location>
</feature>
<evidence type="ECO:0000313" key="2">
    <source>
        <dbReference type="EMBL" id="KAJ9595682.1"/>
    </source>
</evidence>
<gene>
    <name evidence="2" type="ORF">L9F63_013095</name>
</gene>
<evidence type="ECO:0000313" key="3">
    <source>
        <dbReference type="Proteomes" id="UP001233999"/>
    </source>
</evidence>
<accession>A0AAD8ACA6</accession>
<dbReference type="EMBL" id="JASPKZ010002319">
    <property type="protein sequence ID" value="KAJ9595682.1"/>
    <property type="molecule type" value="Genomic_DNA"/>
</dbReference>
<keyword evidence="3" id="KW-1185">Reference proteome</keyword>
<organism evidence="2 3">
    <name type="scientific">Diploptera punctata</name>
    <name type="common">Pacific beetle cockroach</name>
    <dbReference type="NCBI Taxonomy" id="6984"/>
    <lineage>
        <taxon>Eukaryota</taxon>
        <taxon>Metazoa</taxon>
        <taxon>Ecdysozoa</taxon>
        <taxon>Arthropoda</taxon>
        <taxon>Hexapoda</taxon>
        <taxon>Insecta</taxon>
        <taxon>Pterygota</taxon>
        <taxon>Neoptera</taxon>
        <taxon>Polyneoptera</taxon>
        <taxon>Dictyoptera</taxon>
        <taxon>Blattodea</taxon>
        <taxon>Blaberoidea</taxon>
        <taxon>Blaberidae</taxon>
        <taxon>Diplopterinae</taxon>
        <taxon>Diploptera</taxon>
    </lineage>
</organism>
<proteinExistence type="predicted"/>
<dbReference type="AlphaFoldDB" id="A0AAD8ACA6"/>
<sequence length="63" mass="7050">TCLQPIKSGRLRKRPQDSVLSDIEARAYDVRSSGGSGYAQQPSYDCERRAQIKPNSEVRHSIS</sequence>
<dbReference type="Proteomes" id="UP001233999">
    <property type="component" value="Unassembled WGS sequence"/>
</dbReference>
<reference evidence="2" key="1">
    <citation type="journal article" date="2023" name="IScience">
        <title>Live-bearing cockroach genome reveals convergent evolutionary mechanisms linked to viviparity in insects and beyond.</title>
        <authorList>
            <person name="Fouks B."/>
            <person name="Harrison M.C."/>
            <person name="Mikhailova A.A."/>
            <person name="Marchal E."/>
            <person name="English S."/>
            <person name="Carruthers M."/>
            <person name="Jennings E.C."/>
            <person name="Chiamaka E.L."/>
            <person name="Frigard R.A."/>
            <person name="Pippel M."/>
            <person name="Attardo G.M."/>
            <person name="Benoit J.B."/>
            <person name="Bornberg-Bauer E."/>
            <person name="Tobe S.S."/>
        </authorList>
    </citation>
    <scope>NUCLEOTIDE SEQUENCE</scope>
    <source>
        <strain evidence="2">Stay&amp;Tobe</strain>
    </source>
</reference>
<name>A0AAD8ACA6_DIPPU</name>
<feature type="non-terminal residue" evidence="2">
    <location>
        <position position="1"/>
    </location>
</feature>
<reference evidence="2" key="2">
    <citation type="submission" date="2023-05" db="EMBL/GenBank/DDBJ databases">
        <authorList>
            <person name="Fouks B."/>
        </authorList>
    </citation>
    <scope>NUCLEOTIDE SEQUENCE</scope>
    <source>
        <strain evidence="2">Stay&amp;Tobe</strain>
        <tissue evidence="2">Testes</tissue>
    </source>
</reference>
<feature type="region of interest" description="Disordered" evidence="1">
    <location>
        <begin position="30"/>
        <end position="63"/>
    </location>
</feature>
<protein>
    <submittedName>
        <fullName evidence="2">Uncharacterized protein</fullName>
    </submittedName>
</protein>